<dbReference type="VEuPathDB" id="AmoebaDB:EDI_168660"/>
<dbReference type="Proteomes" id="UP000008076">
    <property type="component" value="Unassembled WGS sequence"/>
</dbReference>
<dbReference type="AlphaFoldDB" id="B0EEX2"/>
<dbReference type="GO" id="GO:0005524">
    <property type="term" value="F:ATP binding"/>
    <property type="evidence" value="ECO:0007669"/>
    <property type="project" value="InterPro"/>
</dbReference>
<dbReference type="GO" id="GO:0004714">
    <property type="term" value="F:transmembrane receptor protein tyrosine kinase activity"/>
    <property type="evidence" value="ECO:0007669"/>
    <property type="project" value="UniProtKB-EC"/>
</dbReference>
<dbReference type="InterPro" id="IPR008271">
    <property type="entry name" value="Ser/Thr_kinase_AS"/>
</dbReference>
<dbReference type="Gene3D" id="1.10.510.10">
    <property type="entry name" value="Transferase(Phosphotransferase) domain 1"/>
    <property type="match status" value="1"/>
</dbReference>
<evidence type="ECO:0000259" key="1">
    <source>
        <dbReference type="PROSITE" id="PS50011"/>
    </source>
</evidence>
<keyword evidence="2" id="KW-0418">Kinase</keyword>
<sequence>MINKKKKLDKYLRIKFVLDCAKGIQYLHTNGIMHRDIKTDNVLVFSVDKGIPVNAKLTDFGSSRNVNMMRSNMTFTKGIGTPMYMAPEVLDQSKYSEKADVFSFAIVMYETFIWGAPYPKDIFPFPWNIAEFISQGNRRSQTKDMPDWYFKIVSMGWDQQPLNRPKIDKVVEMIEQNYSEKLQ</sequence>
<dbReference type="InterPro" id="IPR001245">
    <property type="entry name" value="Ser-Thr/Tyr_kinase_cat_dom"/>
</dbReference>
<dbReference type="PANTHER" id="PTHR45756">
    <property type="entry name" value="PALMITOYLTRANSFERASE"/>
    <property type="match status" value="1"/>
</dbReference>
<dbReference type="PANTHER" id="PTHR45756:SF1">
    <property type="entry name" value="PROTEIN KINASE DOMAIN CONTAINING PROTEIN"/>
    <property type="match status" value="1"/>
</dbReference>
<dbReference type="InterPro" id="IPR011009">
    <property type="entry name" value="Kinase-like_dom_sf"/>
</dbReference>
<protein>
    <submittedName>
        <fullName evidence="2">Proto-oncogene tyrosine protein kinase FER, putative</fullName>
        <ecNumber evidence="2">2.7.10.1</ecNumber>
    </submittedName>
</protein>
<proteinExistence type="predicted"/>
<dbReference type="InterPro" id="IPR000719">
    <property type="entry name" value="Prot_kinase_dom"/>
</dbReference>
<dbReference type="Pfam" id="PF07714">
    <property type="entry name" value="PK_Tyr_Ser-Thr"/>
    <property type="match status" value="1"/>
</dbReference>
<dbReference type="eggNOG" id="KOG0192">
    <property type="taxonomic scope" value="Eukaryota"/>
</dbReference>
<dbReference type="KEGG" id="edi:EDI_168660"/>
<dbReference type="GeneID" id="5881831"/>
<name>B0EEX2_ENTDS</name>
<dbReference type="OrthoDB" id="29630at2759"/>
<gene>
    <name evidence="2" type="ORF">EDI_168660</name>
</gene>
<evidence type="ECO:0000313" key="2">
    <source>
        <dbReference type="EMBL" id="EDR26922.1"/>
    </source>
</evidence>
<dbReference type="InterPro" id="IPR053215">
    <property type="entry name" value="TKL_Ser/Thr_kinase"/>
</dbReference>
<dbReference type="OMA" id="REAINCK"/>
<keyword evidence="2" id="KW-0808">Transferase</keyword>
<keyword evidence="3" id="KW-1185">Reference proteome</keyword>
<reference evidence="3" key="1">
    <citation type="submission" date="2007-12" db="EMBL/GenBank/DDBJ databases">
        <title>Annotation of Entamoeba dispar SAW760.</title>
        <authorList>
            <person name="Lorenzi H."/>
            <person name="Inman J."/>
            <person name="Schobel S."/>
            <person name="Amedeo P."/>
            <person name="Caler E."/>
        </authorList>
    </citation>
    <scope>NUCLEOTIDE SEQUENCE [LARGE SCALE GENOMIC DNA]</scope>
    <source>
        <strain evidence="3">ATCC PRA-260 / SAW760</strain>
    </source>
</reference>
<dbReference type="SMART" id="SM00220">
    <property type="entry name" value="S_TKc"/>
    <property type="match status" value="1"/>
</dbReference>
<dbReference type="PROSITE" id="PS50011">
    <property type="entry name" value="PROTEIN_KINASE_DOM"/>
    <property type="match status" value="1"/>
</dbReference>
<accession>B0EEX2</accession>
<dbReference type="SUPFAM" id="SSF56112">
    <property type="entry name" value="Protein kinase-like (PK-like)"/>
    <property type="match status" value="1"/>
</dbReference>
<dbReference type="EC" id="2.7.10.1" evidence="2"/>
<organism evidence="3">
    <name type="scientific">Entamoeba dispar (strain ATCC PRA-260 / SAW760)</name>
    <dbReference type="NCBI Taxonomy" id="370354"/>
    <lineage>
        <taxon>Eukaryota</taxon>
        <taxon>Amoebozoa</taxon>
        <taxon>Evosea</taxon>
        <taxon>Archamoebae</taxon>
        <taxon>Mastigamoebida</taxon>
        <taxon>Entamoebidae</taxon>
        <taxon>Entamoeba</taxon>
    </lineage>
</organism>
<dbReference type="EMBL" id="DS548990">
    <property type="protein sequence ID" value="EDR26922.1"/>
    <property type="molecule type" value="Genomic_DNA"/>
</dbReference>
<feature type="domain" description="Protein kinase" evidence="1">
    <location>
        <begin position="1"/>
        <end position="179"/>
    </location>
</feature>
<dbReference type="RefSeq" id="XP_001736819.1">
    <property type="nucleotide sequence ID" value="XM_001736767.1"/>
</dbReference>
<dbReference type="PROSITE" id="PS00108">
    <property type="entry name" value="PROTEIN_KINASE_ST"/>
    <property type="match status" value="1"/>
</dbReference>
<evidence type="ECO:0000313" key="3">
    <source>
        <dbReference type="Proteomes" id="UP000008076"/>
    </source>
</evidence>